<proteinExistence type="predicted"/>
<gene>
    <name evidence="1" type="ORF">V6N12_024856</name>
</gene>
<dbReference type="Proteomes" id="UP001472677">
    <property type="component" value="Unassembled WGS sequence"/>
</dbReference>
<name>A0ABR2BBC8_9ROSI</name>
<evidence type="ECO:0000313" key="1">
    <source>
        <dbReference type="EMBL" id="KAK8503684.1"/>
    </source>
</evidence>
<sequence length="95" mass="11228">MKNKITTKKKKTTTENKRRRAKAKPQKVPKPDQTKIKDNEIIANKERSHQERKKQPSKPEYQRRTTELSSNTHRASLRSHRKTSKITGKNHRTTL</sequence>
<organism evidence="1 2">
    <name type="scientific">Hibiscus sabdariffa</name>
    <name type="common">roselle</name>
    <dbReference type="NCBI Taxonomy" id="183260"/>
    <lineage>
        <taxon>Eukaryota</taxon>
        <taxon>Viridiplantae</taxon>
        <taxon>Streptophyta</taxon>
        <taxon>Embryophyta</taxon>
        <taxon>Tracheophyta</taxon>
        <taxon>Spermatophyta</taxon>
        <taxon>Magnoliopsida</taxon>
        <taxon>eudicotyledons</taxon>
        <taxon>Gunneridae</taxon>
        <taxon>Pentapetalae</taxon>
        <taxon>rosids</taxon>
        <taxon>malvids</taxon>
        <taxon>Malvales</taxon>
        <taxon>Malvaceae</taxon>
        <taxon>Malvoideae</taxon>
        <taxon>Hibiscus</taxon>
    </lineage>
</organism>
<evidence type="ECO:0000313" key="2">
    <source>
        <dbReference type="Proteomes" id="UP001472677"/>
    </source>
</evidence>
<comment type="caution">
    <text evidence="1">The sequence shown here is derived from an EMBL/GenBank/DDBJ whole genome shotgun (WGS) entry which is preliminary data.</text>
</comment>
<keyword evidence="2" id="KW-1185">Reference proteome</keyword>
<reference evidence="1 2" key="1">
    <citation type="journal article" date="2024" name="G3 (Bethesda)">
        <title>Genome assembly of Hibiscus sabdariffa L. provides insights into metabolisms of medicinal natural products.</title>
        <authorList>
            <person name="Kim T."/>
        </authorList>
    </citation>
    <scope>NUCLEOTIDE SEQUENCE [LARGE SCALE GENOMIC DNA]</scope>
    <source>
        <strain evidence="1">TK-2024</strain>
        <tissue evidence="1">Old leaves</tissue>
    </source>
</reference>
<accession>A0ABR2BBC8</accession>
<protein>
    <submittedName>
        <fullName evidence="1">Uncharacterized protein</fullName>
    </submittedName>
</protein>
<dbReference type="EMBL" id="JBBPBM010000148">
    <property type="protein sequence ID" value="KAK8503684.1"/>
    <property type="molecule type" value="Genomic_DNA"/>
</dbReference>